<keyword evidence="9 23" id="KW-0479">Metal-binding</keyword>
<dbReference type="GO" id="GO:0055070">
    <property type="term" value="P:copper ion homeostasis"/>
    <property type="evidence" value="ECO:0007669"/>
    <property type="project" value="TreeGrafter"/>
</dbReference>
<dbReference type="InterPro" id="IPR027256">
    <property type="entry name" value="P-typ_ATPase_IB"/>
</dbReference>
<dbReference type="RefSeq" id="WP_282432538.1">
    <property type="nucleotide sequence ID" value="NZ_PYAV01000008.1"/>
</dbReference>
<dbReference type="SFLD" id="SFLDG00002">
    <property type="entry name" value="C1.7:_P-type_atpase_like"/>
    <property type="match status" value="1"/>
</dbReference>
<dbReference type="Pfam" id="PF00403">
    <property type="entry name" value="HMA"/>
    <property type="match status" value="2"/>
</dbReference>
<keyword evidence="11 23" id="KW-0547">Nucleotide-binding</keyword>
<name>A0A2P8HDV6_9BACI</name>
<sequence>MSENSREQVRFNVEGMTCAACSSRVEKVLNRTDGVEEANVNLPLEQATISYDPDVVDAQTLEARVEKAGYEVKKDTQEFQVTGMTCASCANRVEKKLNRLPGVESANVNLALESAQVTYNSEAVSIDNMKHAVEKAGFGLKEKEGQQSNEAGEDRAEEQLGKFLFSAILSLPLLWTMVTHFEFTSFLWVPEAFMHPWIQLALATPIQFIVGWQFYTGAYKALRNKSANMDVLVAMGTSAAYFYSIYLGYQWTQTGGMPELYFEAAAIIITLVVLGKLFEARAKGRTSQAIQKLLSLQAKTANVLREGEVVEVPVEDVARGDRVLIKPGEKIPVDGRIVEGSSTVDESMLTGESMPVDKMEGEEVVGATLNQAGGLTIEATKVGEETALAQIVKTVEEAQGSKADIQRMVDKVSGIFVPAVVAFAAVTFITWYTVVDPGSVQSALIPTISILVIACPCALGLATPTSIMAGSGRAAELGVLYKGGEYLEQAQAVDTVLLDKTGTITEGEPQVTNVYAVSGWNEAALLEITASAEQPSEHPLASAIVQGAKDQHLRVQQPESFTSLPGHGIEAVVEGKSVLVGTKKLLEERSISFQAEEKESLEAEGKTAMLVAIDGEFAGMVAVADTIKPTSKAAVERLKQAGMHVVMITGDNARTADAIAERAGIKHVRAEVLPEEKSAEVQRFQNLGHQVAMVGDGLNDAPALAAADIGMAIGTGTDIAIEAADITLMRGDLHSAADALLVSQKTMRNIKQNLFFAFLYNTSALPIAAAGLLAPWVAGAAMAFSSVSVVLNALRLQRLKFTGQEKGGVS</sequence>
<dbReference type="FunFam" id="3.40.50.1000:FF:000144">
    <property type="entry name" value="copper-transporting ATPase 1 isoform X2"/>
    <property type="match status" value="1"/>
</dbReference>
<dbReference type="NCBIfam" id="TIGR01511">
    <property type="entry name" value="ATPase-IB1_Cu"/>
    <property type="match status" value="1"/>
</dbReference>
<dbReference type="PANTHER" id="PTHR43520">
    <property type="entry name" value="ATP7, ISOFORM B"/>
    <property type="match status" value="1"/>
</dbReference>
<keyword evidence="13 23" id="KW-0067">ATP-binding</keyword>
<keyword evidence="16 23" id="KW-1133">Transmembrane helix</keyword>
<dbReference type="SFLD" id="SFLDS00003">
    <property type="entry name" value="Haloacid_Dehalogenase"/>
    <property type="match status" value="1"/>
</dbReference>
<dbReference type="GO" id="GO:0016887">
    <property type="term" value="F:ATP hydrolysis activity"/>
    <property type="evidence" value="ECO:0007669"/>
    <property type="project" value="InterPro"/>
</dbReference>
<comment type="subcellular location">
    <subcellularLocation>
        <location evidence="1">Cell membrane</location>
        <topology evidence="1">Multi-pass membrane protein</topology>
    </subcellularLocation>
</comment>
<evidence type="ECO:0000256" key="7">
    <source>
        <dbReference type="ARBA" id="ARBA00022553"/>
    </source>
</evidence>
<feature type="transmembrane region" description="Helical" evidence="23">
    <location>
        <begin position="193"/>
        <end position="215"/>
    </location>
</feature>
<dbReference type="PROSITE" id="PS00154">
    <property type="entry name" value="ATPASE_E1_E2"/>
    <property type="match status" value="1"/>
</dbReference>
<dbReference type="InterPro" id="IPR017969">
    <property type="entry name" value="Heavy-metal-associated_CS"/>
</dbReference>
<evidence type="ECO:0000256" key="20">
    <source>
        <dbReference type="ARBA" id="ARBA00029719"/>
    </source>
</evidence>
<feature type="transmembrane region" description="Helical" evidence="23">
    <location>
        <begin position="444"/>
        <end position="463"/>
    </location>
</feature>
<evidence type="ECO:0000256" key="17">
    <source>
        <dbReference type="ARBA" id="ARBA00023008"/>
    </source>
</evidence>
<evidence type="ECO:0000256" key="13">
    <source>
        <dbReference type="ARBA" id="ARBA00022840"/>
    </source>
</evidence>
<comment type="similarity">
    <text evidence="2 23">Belongs to the cation transport ATPase (P-type) (TC 3.A.3) family. Type IB subfamily.</text>
</comment>
<comment type="caution">
    <text evidence="25">The sequence shown here is derived from an EMBL/GenBank/DDBJ whole genome shotgun (WGS) entry which is preliminary data.</text>
</comment>
<dbReference type="NCBIfam" id="TIGR01525">
    <property type="entry name" value="ATPase-IB_hvy"/>
    <property type="match status" value="1"/>
</dbReference>
<protein>
    <recommendedName>
        <fullName evidence="4">Copper-exporting P-type ATPase</fullName>
        <ecNumber evidence="3">7.2.2.8</ecNumber>
    </recommendedName>
    <alternativeName>
        <fullName evidence="20">Copper-exporting P-type ATPase A</fullName>
    </alternativeName>
    <alternativeName>
        <fullName evidence="21">Cu(+)-exporting ATPase</fullName>
    </alternativeName>
</protein>
<dbReference type="Proteomes" id="UP000242310">
    <property type="component" value="Unassembled WGS sequence"/>
</dbReference>
<keyword evidence="18" id="KW-0406">Ion transport</keyword>
<dbReference type="Gene3D" id="3.40.50.1000">
    <property type="entry name" value="HAD superfamily/HAD-like"/>
    <property type="match status" value="1"/>
</dbReference>
<evidence type="ECO:0000256" key="1">
    <source>
        <dbReference type="ARBA" id="ARBA00004651"/>
    </source>
</evidence>
<dbReference type="SUPFAM" id="SSF81665">
    <property type="entry name" value="Calcium ATPase, transmembrane domain M"/>
    <property type="match status" value="1"/>
</dbReference>
<evidence type="ECO:0000256" key="9">
    <source>
        <dbReference type="ARBA" id="ARBA00022723"/>
    </source>
</evidence>
<organism evidence="25 26">
    <name type="scientific">Salsuginibacillus halophilus</name>
    <dbReference type="NCBI Taxonomy" id="517424"/>
    <lineage>
        <taxon>Bacteria</taxon>
        <taxon>Bacillati</taxon>
        <taxon>Bacillota</taxon>
        <taxon>Bacilli</taxon>
        <taxon>Bacillales</taxon>
        <taxon>Bacillaceae</taxon>
        <taxon>Salsuginibacillus</taxon>
    </lineage>
</organism>
<evidence type="ECO:0000256" key="10">
    <source>
        <dbReference type="ARBA" id="ARBA00022737"/>
    </source>
</evidence>
<dbReference type="Pfam" id="PF00702">
    <property type="entry name" value="Hydrolase"/>
    <property type="match status" value="1"/>
</dbReference>
<evidence type="ECO:0000256" key="19">
    <source>
        <dbReference type="ARBA" id="ARBA00023136"/>
    </source>
</evidence>
<dbReference type="PROSITE" id="PS50846">
    <property type="entry name" value="HMA_2"/>
    <property type="match status" value="2"/>
</dbReference>
<dbReference type="FunFam" id="3.30.70.100:FF:000005">
    <property type="entry name" value="Copper-exporting P-type ATPase A"/>
    <property type="match status" value="2"/>
</dbReference>
<dbReference type="PANTHER" id="PTHR43520:SF8">
    <property type="entry name" value="P-TYPE CU(+) TRANSPORTER"/>
    <property type="match status" value="1"/>
</dbReference>
<keyword evidence="12" id="KW-0187">Copper transport</keyword>
<dbReference type="InterPro" id="IPR018303">
    <property type="entry name" value="ATPase_P-typ_P_site"/>
</dbReference>
<dbReference type="SFLD" id="SFLDF00027">
    <property type="entry name" value="p-type_atpase"/>
    <property type="match status" value="1"/>
</dbReference>
<proteinExistence type="inferred from homology"/>
<feature type="domain" description="HMA" evidence="24">
    <location>
        <begin position="75"/>
        <end position="141"/>
    </location>
</feature>
<dbReference type="InterPro" id="IPR036163">
    <property type="entry name" value="HMA_dom_sf"/>
</dbReference>
<keyword evidence="8 23" id="KW-0812">Transmembrane</keyword>
<evidence type="ECO:0000256" key="16">
    <source>
        <dbReference type="ARBA" id="ARBA00022989"/>
    </source>
</evidence>
<dbReference type="FunFam" id="2.70.150.10:FF:000020">
    <property type="entry name" value="Copper-exporting P-type ATPase A"/>
    <property type="match status" value="1"/>
</dbReference>
<evidence type="ECO:0000256" key="14">
    <source>
        <dbReference type="ARBA" id="ARBA00022842"/>
    </source>
</evidence>
<dbReference type="InterPro" id="IPR006121">
    <property type="entry name" value="HMA_dom"/>
</dbReference>
<evidence type="ECO:0000256" key="23">
    <source>
        <dbReference type="RuleBase" id="RU362081"/>
    </source>
</evidence>
<dbReference type="InterPro" id="IPR008250">
    <property type="entry name" value="ATPase_P-typ_transduc_dom_A_sf"/>
</dbReference>
<dbReference type="CDD" id="cd02094">
    <property type="entry name" value="P-type_ATPase_Cu-like"/>
    <property type="match status" value="1"/>
</dbReference>
<dbReference type="PRINTS" id="PR00119">
    <property type="entry name" value="CATATPASE"/>
</dbReference>
<dbReference type="Gene3D" id="2.70.150.10">
    <property type="entry name" value="Calcium-transporting ATPase, cytoplasmic transduction domain A"/>
    <property type="match status" value="1"/>
</dbReference>
<dbReference type="AlphaFoldDB" id="A0A2P8HDV6"/>
<dbReference type="SUPFAM" id="SSF81653">
    <property type="entry name" value="Calcium ATPase, transduction domain A"/>
    <property type="match status" value="1"/>
</dbReference>
<accession>A0A2P8HDV6</accession>
<dbReference type="CDD" id="cd00371">
    <property type="entry name" value="HMA"/>
    <property type="match status" value="2"/>
</dbReference>
<keyword evidence="15" id="KW-1278">Translocase</keyword>
<keyword evidence="14" id="KW-0460">Magnesium</keyword>
<dbReference type="NCBIfam" id="TIGR01494">
    <property type="entry name" value="ATPase_P-type"/>
    <property type="match status" value="1"/>
</dbReference>
<dbReference type="EC" id="7.2.2.8" evidence="3"/>
<dbReference type="InterPro" id="IPR036412">
    <property type="entry name" value="HAD-like_sf"/>
</dbReference>
<comment type="catalytic activity">
    <reaction evidence="22">
        <text>Cu(+)(in) + ATP + H2O = Cu(+)(out) + ADP + phosphate + H(+)</text>
        <dbReference type="Rhea" id="RHEA:25792"/>
        <dbReference type="ChEBI" id="CHEBI:15377"/>
        <dbReference type="ChEBI" id="CHEBI:15378"/>
        <dbReference type="ChEBI" id="CHEBI:30616"/>
        <dbReference type="ChEBI" id="CHEBI:43474"/>
        <dbReference type="ChEBI" id="CHEBI:49552"/>
        <dbReference type="ChEBI" id="CHEBI:456216"/>
        <dbReference type="EC" id="7.2.2.8"/>
    </reaction>
</comment>
<dbReference type="Gene3D" id="3.30.70.100">
    <property type="match status" value="2"/>
</dbReference>
<dbReference type="GO" id="GO:0005524">
    <property type="term" value="F:ATP binding"/>
    <property type="evidence" value="ECO:0007669"/>
    <property type="project" value="UniProtKB-UniRule"/>
</dbReference>
<dbReference type="InterPro" id="IPR023214">
    <property type="entry name" value="HAD_sf"/>
</dbReference>
<keyword evidence="6 23" id="KW-1003">Cell membrane</keyword>
<dbReference type="SUPFAM" id="SSF56784">
    <property type="entry name" value="HAD-like"/>
    <property type="match status" value="1"/>
</dbReference>
<feature type="transmembrane region" description="Helical" evidence="23">
    <location>
        <begin position="163"/>
        <end position="181"/>
    </location>
</feature>
<feature type="transmembrane region" description="Helical" evidence="23">
    <location>
        <begin position="412"/>
        <end position="432"/>
    </location>
</feature>
<feature type="transmembrane region" description="Helical" evidence="23">
    <location>
        <begin position="753"/>
        <end position="770"/>
    </location>
</feature>
<keyword evidence="26" id="KW-1185">Reference proteome</keyword>
<dbReference type="Gene3D" id="3.40.1110.10">
    <property type="entry name" value="Calcium-transporting ATPase, cytoplasmic domain N"/>
    <property type="match status" value="2"/>
</dbReference>
<dbReference type="GO" id="GO:0043682">
    <property type="term" value="F:P-type divalent copper transporter activity"/>
    <property type="evidence" value="ECO:0007669"/>
    <property type="project" value="TreeGrafter"/>
</dbReference>
<dbReference type="InterPro" id="IPR001757">
    <property type="entry name" value="P_typ_ATPase"/>
</dbReference>
<evidence type="ECO:0000256" key="6">
    <source>
        <dbReference type="ARBA" id="ARBA00022475"/>
    </source>
</evidence>
<evidence type="ECO:0000256" key="4">
    <source>
        <dbReference type="ARBA" id="ARBA00015102"/>
    </source>
</evidence>
<evidence type="ECO:0000256" key="3">
    <source>
        <dbReference type="ARBA" id="ARBA00012517"/>
    </source>
</evidence>
<gene>
    <name evidence="25" type="ORF">B0H94_10818</name>
</gene>
<feature type="transmembrane region" description="Helical" evidence="23">
    <location>
        <begin position="227"/>
        <end position="248"/>
    </location>
</feature>
<dbReference type="InterPro" id="IPR059000">
    <property type="entry name" value="ATPase_P-type_domA"/>
</dbReference>
<dbReference type="InterPro" id="IPR023299">
    <property type="entry name" value="ATPase_P-typ_cyto_dom_N"/>
</dbReference>
<keyword evidence="5" id="KW-0813">Transport</keyword>
<dbReference type="GO" id="GO:0005886">
    <property type="term" value="C:plasma membrane"/>
    <property type="evidence" value="ECO:0007669"/>
    <property type="project" value="UniProtKB-SubCell"/>
</dbReference>
<evidence type="ECO:0000256" key="15">
    <source>
        <dbReference type="ARBA" id="ARBA00022967"/>
    </source>
</evidence>
<dbReference type="GO" id="GO:0140581">
    <property type="term" value="F:P-type monovalent copper transporter activity"/>
    <property type="evidence" value="ECO:0007669"/>
    <property type="project" value="UniProtKB-EC"/>
</dbReference>
<evidence type="ECO:0000256" key="5">
    <source>
        <dbReference type="ARBA" id="ARBA00022448"/>
    </source>
</evidence>
<dbReference type="SUPFAM" id="SSF55008">
    <property type="entry name" value="HMA, heavy metal-associated domain"/>
    <property type="match status" value="2"/>
</dbReference>
<reference evidence="25 26" key="1">
    <citation type="submission" date="2018-03" db="EMBL/GenBank/DDBJ databases">
        <title>Genomic Encyclopedia of Type Strains, Phase III (KMG-III): the genomes of soil and plant-associated and newly described type strains.</title>
        <authorList>
            <person name="Whitman W."/>
        </authorList>
    </citation>
    <scope>NUCLEOTIDE SEQUENCE [LARGE SCALE GENOMIC DNA]</scope>
    <source>
        <strain evidence="25 26">CGMCC 1.07653</strain>
    </source>
</reference>
<evidence type="ECO:0000259" key="24">
    <source>
        <dbReference type="PROSITE" id="PS50846"/>
    </source>
</evidence>
<dbReference type="EMBL" id="PYAV01000008">
    <property type="protein sequence ID" value="PSL44408.1"/>
    <property type="molecule type" value="Genomic_DNA"/>
</dbReference>
<evidence type="ECO:0000313" key="25">
    <source>
        <dbReference type="EMBL" id="PSL44408.1"/>
    </source>
</evidence>
<keyword evidence="10" id="KW-0677">Repeat</keyword>
<keyword evidence="17" id="KW-0186">Copper</keyword>
<keyword evidence="19 23" id="KW-0472">Membrane</keyword>
<feature type="domain" description="HMA" evidence="24">
    <location>
        <begin position="7"/>
        <end position="73"/>
    </location>
</feature>
<dbReference type="InterPro" id="IPR044492">
    <property type="entry name" value="P_typ_ATPase_HD_dom"/>
</dbReference>
<evidence type="ECO:0000256" key="18">
    <source>
        <dbReference type="ARBA" id="ARBA00023065"/>
    </source>
</evidence>
<feature type="transmembrane region" description="Helical" evidence="23">
    <location>
        <begin position="260"/>
        <end position="278"/>
    </location>
</feature>
<evidence type="ECO:0000256" key="2">
    <source>
        <dbReference type="ARBA" id="ARBA00006024"/>
    </source>
</evidence>
<dbReference type="InterPro" id="IPR006122">
    <property type="entry name" value="HMA_Cu_ion-bd"/>
</dbReference>
<dbReference type="InterPro" id="IPR023298">
    <property type="entry name" value="ATPase_P-typ_TM_dom_sf"/>
</dbReference>
<evidence type="ECO:0000256" key="11">
    <source>
        <dbReference type="ARBA" id="ARBA00022741"/>
    </source>
</evidence>
<dbReference type="Pfam" id="PF00122">
    <property type="entry name" value="E1-E2_ATPase"/>
    <property type="match status" value="1"/>
</dbReference>
<dbReference type="PRINTS" id="PR00942">
    <property type="entry name" value="CUATPASEI"/>
</dbReference>
<dbReference type="PROSITE" id="PS01047">
    <property type="entry name" value="HMA_1"/>
    <property type="match status" value="2"/>
</dbReference>
<evidence type="ECO:0000256" key="12">
    <source>
        <dbReference type="ARBA" id="ARBA00022796"/>
    </source>
</evidence>
<dbReference type="NCBIfam" id="TIGR00003">
    <property type="entry name" value="copper ion binding protein"/>
    <property type="match status" value="2"/>
</dbReference>
<evidence type="ECO:0000256" key="21">
    <source>
        <dbReference type="ARBA" id="ARBA00033239"/>
    </source>
</evidence>
<keyword evidence="7" id="KW-0597">Phosphoprotein</keyword>
<evidence type="ECO:0000313" key="26">
    <source>
        <dbReference type="Proteomes" id="UP000242310"/>
    </source>
</evidence>
<dbReference type="GO" id="GO:0005507">
    <property type="term" value="F:copper ion binding"/>
    <property type="evidence" value="ECO:0007669"/>
    <property type="project" value="InterPro"/>
</dbReference>
<evidence type="ECO:0000256" key="22">
    <source>
        <dbReference type="ARBA" id="ARBA00049289"/>
    </source>
</evidence>
<evidence type="ECO:0000256" key="8">
    <source>
        <dbReference type="ARBA" id="ARBA00022692"/>
    </source>
</evidence>